<keyword evidence="4" id="KW-0812">Transmembrane</keyword>
<evidence type="ECO:0000313" key="7">
    <source>
        <dbReference type="Proteomes" id="UP000077857"/>
    </source>
</evidence>
<accession>A0A177NMB3</accession>
<gene>
    <name evidence="6" type="ORF">A1507_07730</name>
</gene>
<dbReference type="PANTHER" id="PTHR11361">
    <property type="entry name" value="DNA MISMATCH REPAIR PROTEIN MUTS FAMILY MEMBER"/>
    <property type="match status" value="1"/>
</dbReference>
<dbReference type="SMART" id="SM00534">
    <property type="entry name" value="MUTSac"/>
    <property type="match status" value="1"/>
</dbReference>
<feature type="transmembrane region" description="Helical" evidence="4">
    <location>
        <begin position="242"/>
        <end position="263"/>
    </location>
</feature>
<evidence type="ECO:0000256" key="2">
    <source>
        <dbReference type="ARBA" id="ARBA00022840"/>
    </source>
</evidence>
<dbReference type="SUPFAM" id="SSF52540">
    <property type="entry name" value="P-loop containing nucleoside triphosphate hydrolases"/>
    <property type="match status" value="1"/>
</dbReference>
<dbReference type="AlphaFoldDB" id="A0A177NMB3"/>
<feature type="domain" description="DNA mismatch repair proteins mutS family" evidence="5">
    <location>
        <begin position="349"/>
        <end position="528"/>
    </location>
</feature>
<evidence type="ECO:0000256" key="1">
    <source>
        <dbReference type="ARBA" id="ARBA00022741"/>
    </source>
</evidence>
<evidence type="ECO:0000256" key="3">
    <source>
        <dbReference type="ARBA" id="ARBA00023125"/>
    </source>
</evidence>
<keyword evidence="3" id="KW-0238">DNA-binding</keyword>
<comment type="caution">
    <text evidence="6">The sequence shown here is derived from an EMBL/GenBank/DDBJ whole genome shotgun (WGS) entry which is preliminary data.</text>
</comment>
<dbReference type="GO" id="GO:0030983">
    <property type="term" value="F:mismatched DNA binding"/>
    <property type="evidence" value="ECO:0007669"/>
    <property type="project" value="InterPro"/>
</dbReference>
<reference evidence="6 7" key="1">
    <citation type="submission" date="2016-03" db="EMBL/GenBank/DDBJ databases">
        <authorList>
            <person name="Ploux O."/>
        </authorList>
    </citation>
    <scope>NUCLEOTIDE SEQUENCE [LARGE SCALE GENOMIC DNA]</scope>
    <source>
        <strain evidence="6 7">R-45378</strain>
    </source>
</reference>
<organism evidence="6 7">
    <name type="scientific">Methylomonas koyamae</name>
    <dbReference type="NCBI Taxonomy" id="702114"/>
    <lineage>
        <taxon>Bacteria</taxon>
        <taxon>Pseudomonadati</taxon>
        <taxon>Pseudomonadota</taxon>
        <taxon>Gammaproteobacteria</taxon>
        <taxon>Methylococcales</taxon>
        <taxon>Methylococcaceae</taxon>
        <taxon>Methylomonas</taxon>
    </lineage>
</organism>
<keyword evidence="2" id="KW-0067">ATP-binding</keyword>
<dbReference type="Gene3D" id="1.10.1420.10">
    <property type="match status" value="1"/>
</dbReference>
<dbReference type="PANTHER" id="PTHR11361:SF34">
    <property type="entry name" value="DNA MISMATCH REPAIR PROTEIN MSH1, MITOCHONDRIAL"/>
    <property type="match status" value="1"/>
</dbReference>
<sequence>MQQNILQSWNGEWPQARSTEPLATGAGVIDPGAFNTIEVDELFDNVNYASTLAGQAVLYRSLARPLDDRAAILAKQEAVREIRDNPAVRENVENIVANAAADENRLYLLLFGEFLGGFGTARVEHQIEGYGYKQYVRGIRVVLNLVGAIYNSGRPQSRYLQGVFDKIGNFAQSDEYSLMVGPVYNSEKGLQSKEQRKNSFAPATIFRPTLFKPLLIALLVAAVWGLTRIFPSDMFQVTRDGLSVASVFFLPLALAYIPVIGGYDRDNCIIPLRDIYKNSTALGELLDGLGQLDELLAFIKYAENYGSETVLPELLDADHHCIELRDAKNPVLGHKNPGYVGNDFSMGAERLVCVTGPNSGGKTAFCKTVTQIQLLAQIGCYVPARTAKLTVADRIFYQAPEISHLDDGEGRFGTELKRTRDIFLAASSNSLVVLDEMAEGTTFEEKMQSSIDVLDGFYRKGNSTILITHNHQLVDVFVNRRVATPKQVEFADDMPTFKLIDGISRVSHADRVAKKIGFSKQDIDNYLANS</sequence>
<proteinExistence type="predicted"/>
<dbReference type="InterPro" id="IPR000432">
    <property type="entry name" value="DNA_mismatch_repair_MutS_C"/>
</dbReference>
<dbReference type="CDD" id="cd03243">
    <property type="entry name" value="ABC_MutS_homologs"/>
    <property type="match status" value="1"/>
</dbReference>
<protein>
    <submittedName>
        <fullName evidence="6">DNA mismatch repair protein MutS</fullName>
    </submittedName>
</protein>
<dbReference type="InterPro" id="IPR045076">
    <property type="entry name" value="MutS"/>
</dbReference>
<dbReference type="InterPro" id="IPR027417">
    <property type="entry name" value="P-loop_NTPase"/>
</dbReference>
<dbReference type="Proteomes" id="UP000077857">
    <property type="component" value="Unassembled WGS sequence"/>
</dbReference>
<dbReference type="SUPFAM" id="SSF48334">
    <property type="entry name" value="DNA repair protein MutS, domain III"/>
    <property type="match status" value="1"/>
</dbReference>
<feature type="transmembrane region" description="Helical" evidence="4">
    <location>
        <begin position="210"/>
        <end position="230"/>
    </location>
</feature>
<evidence type="ECO:0000256" key="4">
    <source>
        <dbReference type="SAM" id="Phobius"/>
    </source>
</evidence>
<evidence type="ECO:0000313" key="6">
    <source>
        <dbReference type="EMBL" id="OAI19276.1"/>
    </source>
</evidence>
<dbReference type="GO" id="GO:0005524">
    <property type="term" value="F:ATP binding"/>
    <property type="evidence" value="ECO:0007669"/>
    <property type="project" value="UniProtKB-KW"/>
</dbReference>
<keyword evidence="4" id="KW-0472">Membrane</keyword>
<evidence type="ECO:0000259" key="5">
    <source>
        <dbReference type="SMART" id="SM00534"/>
    </source>
</evidence>
<keyword evidence="4" id="KW-1133">Transmembrane helix</keyword>
<dbReference type="RefSeq" id="WP_064039619.1">
    <property type="nucleotide sequence ID" value="NZ_LUUJ01000050.1"/>
</dbReference>
<dbReference type="GO" id="GO:0006298">
    <property type="term" value="P:mismatch repair"/>
    <property type="evidence" value="ECO:0007669"/>
    <property type="project" value="InterPro"/>
</dbReference>
<dbReference type="Pfam" id="PF00488">
    <property type="entry name" value="MutS_V"/>
    <property type="match status" value="1"/>
</dbReference>
<name>A0A177NMB3_9GAMM</name>
<dbReference type="Gene3D" id="3.40.50.300">
    <property type="entry name" value="P-loop containing nucleotide triphosphate hydrolases"/>
    <property type="match status" value="1"/>
</dbReference>
<dbReference type="OrthoDB" id="9808166at2"/>
<dbReference type="EMBL" id="LUUJ01000050">
    <property type="protein sequence ID" value="OAI19276.1"/>
    <property type="molecule type" value="Genomic_DNA"/>
</dbReference>
<keyword evidence="1" id="KW-0547">Nucleotide-binding</keyword>
<dbReference type="GO" id="GO:0140664">
    <property type="term" value="F:ATP-dependent DNA damage sensor activity"/>
    <property type="evidence" value="ECO:0007669"/>
    <property type="project" value="InterPro"/>
</dbReference>
<dbReference type="InterPro" id="IPR036187">
    <property type="entry name" value="DNA_mismatch_repair_MutS_sf"/>
</dbReference>